<accession>A0A0R3T214</accession>
<evidence type="ECO:0000313" key="3">
    <source>
        <dbReference type="WBParaSite" id="HNAJ_0000094801-mRNA-1"/>
    </source>
</evidence>
<dbReference type="STRING" id="102285.A0A0R3T214"/>
<dbReference type="AlphaFoldDB" id="A0A0R3T214"/>
<keyword evidence="2" id="KW-1185">Reference proteome</keyword>
<reference evidence="3" key="1">
    <citation type="submission" date="2017-02" db="UniProtKB">
        <authorList>
            <consortium name="WormBaseParasite"/>
        </authorList>
    </citation>
    <scope>IDENTIFICATION</scope>
</reference>
<dbReference type="EMBL" id="UZAE01000321">
    <property type="protein sequence ID" value="VDN96807.1"/>
    <property type="molecule type" value="Genomic_DNA"/>
</dbReference>
<dbReference type="WBParaSite" id="HNAJ_0000094801-mRNA-1">
    <property type="protein sequence ID" value="HNAJ_0000094801-mRNA-1"/>
    <property type="gene ID" value="HNAJ_0000094801"/>
</dbReference>
<dbReference type="Proteomes" id="UP000278807">
    <property type="component" value="Unassembled WGS sequence"/>
</dbReference>
<sequence length="112" mass="13008">MYTFNTPCKWPPRKVEDIEHDGGYSMALCIHLDDDAVTDEKPKRYLLCDLFNVPASNETVSFEELGRLPRDMYRSAIYPSIYDTFPQDVPMKEIVRNITMGKRVSYVSICFT</sequence>
<evidence type="ECO:0000313" key="1">
    <source>
        <dbReference type="EMBL" id="VDN96807.1"/>
    </source>
</evidence>
<proteinExistence type="predicted"/>
<gene>
    <name evidence="1" type="ORF">HNAJ_LOCUS948</name>
</gene>
<protein>
    <submittedName>
        <fullName evidence="3">START domain-containing protein</fullName>
    </submittedName>
</protein>
<reference evidence="1 2" key="2">
    <citation type="submission" date="2018-11" db="EMBL/GenBank/DDBJ databases">
        <authorList>
            <consortium name="Pathogen Informatics"/>
        </authorList>
    </citation>
    <scope>NUCLEOTIDE SEQUENCE [LARGE SCALE GENOMIC DNA]</scope>
</reference>
<dbReference type="OrthoDB" id="6279339at2759"/>
<evidence type="ECO:0000313" key="2">
    <source>
        <dbReference type="Proteomes" id="UP000278807"/>
    </source>
</evidence>
<organism evidence="3">
    <name type="scientific">Rodentolepis nana</name>
    <name type="common">Dwarf tapeworm</name>
    <name type="synonym">Hymenolepis nana</name>
    <dbReference type="NCBI Taxonomy" id="102285"/>
    <lineage>
        <taxon>Eukaryota</taxon>
        <taxon>Metazoa</taxon>
        <taxon>Spiralia</taxon>
        <taxon>Lophotrochozoa</taxon>
        <taxon>Platyhelminthes</taxon>
        <taxon>Cestoda</taxon>
        <taxon>Eucestoda</taxon>
        <taxon>Cyclophyllidea</taxon>
        <taxon>Hymenolepididae</taxon>
        <taxon>Rodentolepis</taxon>
    </lineage>
</organism>
<name>A0A0R3T214_RODNA</name>